<name>A0A1G4MIV8_LACFM</name>
<dbReference type="EMBL" id="LT598486">
    <property type="protein sequence ID" value="SCW03785.1"/>
    <property type="molecule type" value="Genomic_DNA"/>
</dbReference>
<sequence length="299" mass="32995">MSQSQLSPQKEQEIASKILERAELAQMTRQLKLGLSKVATPKKASRDAKSKVRVSPVKFSIPKVHTEQYRISPLKRERNPEEHIDNDHEQSPLKVHKRPSTPNGAEPKARRKSIKHDRDDIPEIAVPRTPRAAQDNDVGADLLMYLATSPYTSKQQNQLPIVSGNGKMKIPTTPSYLSQGPNGDAIRLSHIKAHTTSPHSAFKVPNHTTGTTLGGTPSNISELMESPSVALYMSPSPNKRKVSGTGPQTTLAIPSTPSRELRSSHLLKTPNFNMGDYVHNLFSPSPRVTSTSYHDTKKD</sequence>
<dbReference type="STRING" id="4955.A0A1G4MIV8"/>
<evidence type="ECO:0000313" key="2">
    <source>
        <dbReference type="EMBL" id="SCW03785.1"/>
    </source>
</evidence>
<feature type="compositionally biased region" description="Polar residues" evidence="1">
    <location>
        <begin position="206"/>
        <end position="217"/>
    </location>
</feature>
<feature type="region of interest" description="Disordered" evidence="1">
    <location>
        <begin position="198"/>
        <end position="217"/>
    </location>
</feature>
<feature type="compositionally biased region" description="Basic and acidic residues" evidence="1">
    <location>
        <begin position="64"/>
        <end position="91"/>
    </location>
</feature>
<dbReference type="AlphaFoldDB" id="A0A1G4MIV8"/>
<dbReference type="OMA" id="NMNDYVH"/>
<proteinExistence type="predicted"/>
<dbReference type="OrthoDB" id="2163387at2759"/>
<protein>
    <submittedName>
        <fullName evidence="2">LAFE_0G18162g1_1</fullName>
    </submittedName>
</protein>
<feature type="region of interest" description="Disordered" evidence="1">
    <location>
        <begin position="32"/>
        <end position="133"/>
    </location>
</feature>
<evidence type="ECO:0000313" key="3">
    <source>
        <dbReference type="Proteomes" id="UP000190831"/>
    </source>
</evidence>
<accession>A0A1G4MIV8</accession>
<gene>
    <name evidence="2" type="ORF">LAFE_0G18162G</name>
</gene>
<feature type="region of interest" description="Disordered" evidence="1">
    <location>
        <begin position="237"/>
        <end position="262"/>
    </location>
</feature>
<feature type="compositionally biased region" description="Polar residues" evidence="1">
    <location>
        <begin position="245"/>
        <end position="258"/>
    </location>
</feature>
<keyword evidence="3" id="KW-1185">Reference proteome</keyword>
<reference evidence="2 3" key="1">
    <citation type="submission" date="2016-03" db="EMBL/GenBank/DDBJ databases">
        <authorList>
            <person name="Devillers H."/>
        </authorList>
    </citation>
    <scope>NUCLEOTIDE SEQUENCE [LARGE SCALE GENOMIC DNA]</scope>
    <source>
        <strain evidence="2">CBS 6772</strain>
    </source>
</reference>
<organism evidence="2 3">
    <name type="scientific">Lachancea fermentati</name>
    <name type="common">Zygosaccharomyces fermentati</name>
    <dbReference type="NCBI Taxonomy" id="4955"/>
    <lineage>
        <taxon>Eukaryota</taxon>
        <taxon>Fungi</taxon>
        <taxon>Dikarya</taxon>
        <taxon>Ascomycota</taxon>
        <taxon>Saccharomycotina</taxon>
        <taxon>Saccharomycetes</taxon>
        <taxon>Saccharomycetales</taxon>
        <taxon>Saccharomycetaceae</taxon>
        <taxon>Lachancea</taxon>
    </lineage>
</organism>
<dbReference type="Proteomes" id="UP000190831">
    <property type="component" value="Chromosome G"/>
</dbReference>
<evidence type="ECO:0000256" key="1">
    <source>
        <dbReference type="SAM" id="MobiDB-lite"/>
    </source>
</evidence>